<feature type="compositionally biased region" description="Polar residues" evidence="1">
    <location>
        <begin position="657"/>
        <end position="666"/>
    </location>
</feature>
<feature type="region of interest" description="Disordered" evidence="1">
    <location>
        <begin position="600"/>
        <end position="627"/>
    </location>
</feature>
<evidence type="ECO:0000313" key="2">
    <source>
        <dbReference type="EMBL" id="OWM64549.1"/>
    </source>
</evidence>
<dbReference type="AlphaFoldDB" id="A0A218VWA8"/>
<proteinExistence type="predicted"/>
<dbReference type="PANTHER" id="PTHR33167:SF29">
    <property type="entry name" value="T28K15.14 PROTEIN"/>
    <property type="match status" value="1"/>
</dbReference>
<dbReference type="EMBL" id="MTKT01005809">
    <property type="protein sequence ID" value="OWM64549.1"/>
    <property type="molecule type" value="Genomic_DNA"/>
</dbReference>
<feature type="compositionally biased region" description="Basic residues" evidence="1">
    <location>
        <begin position="608"/>
        <end position="617"/>
    </location>
</feature>
<dbReference type="InterPro" id="IPR008581">
    <property type="entry name" value="DUF863_pln"/>
</dbReference>
<dbReference type="Pfam" id="PF05904">
    <property type="entry name" value="DUF863"/>
    <property type="match status" value="1"/>
</dbReference>
<gene>
    <name evidence="2" type="ORF">CDL15_Pgr020516</name>
</gene>
<dbReference type="Proteomes" id="UP000197138">
    <property type="component" value="Unassembled WGS sequence"/>
</dbReference>
<name>A0A218VWA8_PUNGR</name>
<accession>A0A218VWA8</accession>
<evidence type="ECO:0000313" key="3">
    <source>
        <dbReference type="Proteomes" id="UP000197138"/>
    </source>
</evidence>
<organism evidence="2 3">
    <name type="scientific">Punica granatum</name>
    <name type="common">Pomegranate</name>
    <dbReference type="NCBI Taxonomy" id="22663"/>
    <lineage>
        <taxon>Eukaryota</taxon>
        <taxon>Viridiplantae</taxon>
        <taxon>Streptophyta</taxon>
        <taxon>Embryophyta</taxon>
        <taxon>Tracheophyta</taxon>
        <taxon>Spermatophyta</taxon>
        <taxon>Magnoliopsida</taxon>
        <taxon>eudicotyledons</taxon>
        <taxon>Gunneridae</taxon>
        <taxon>Pentapetalae</taxon>
        <taxon>rosids</taxon>
        <taxon>malvids</taxon>
        <taxon>Myrtales</taxon>
        <taxon>Lythraceae</taxon>
        <taxon>Punica</taxon>
    </lineage>
</organism>
<feature type="region of interest" description="Disordered" evidence="1">
    <location>
        <begin position="649"/>
        <end position="691"/>
    </location>
</feature>
<protein>
    <submittedName>
        <fullName evidence="2">Uncharacterized protein</fullName>
    </submittedName>
</protein>
<dbReference type="PANTHER" id="PTHR33167">
    <property type="entry name" value="TRANSCRIPTION FACTOR, PUTATIVE (DUF863)-RELATED"/>
    <property type="match status" value="1"/>
</dbReference>
<comment type="caution">
    <text evidence="2">The sequence shown here is derived from an EMBL/GenBank/DDBJ whole genome shotgun (WGS) entry which is preliminary data.</text>
</comment>
<reference evidence="3" key="1">
    <citation type="journal article" date="2017" name="Plant J.">
        <title>The pomegranate (Punica granatum L.) genome and the genomics of punicalagin biosynthesis.</title>
        <authorList>
            <person name="Qin G."/>
            <person name="Xu C."/>
            <person name="Ming R."/>
            <person name="Tang H."/>
            <person name="Guyot R."/>
            <person name="Kramer E.M."/>
            <person name="Hu Y."/>
            <person name="Yi X."/>
            <person name="Qi Y."/>
            <person name="Xu X."/>
            <person name="Gao Z."/>
            <person name="Pan H."/>
            <person name="Jian J."/>
            <person name="Tian Y."/>
            <person name="Yue Z."/>
            <person name="Xu Y."/>
        </authorList>
    </citation>
    <scope>NUCLEOTIDE SEQUENCE [LARGE SCALE GENOMIC DNA]</scope>
    <source>
        <strain evidence="3">cv. Dabenzi</strain>
    </source>
</reference>
<evidence type="ECO:0000256" key="1">
    <source>
        <dbReference type="SAM" id="MobiDB-lite"/>
    </source>
</evidence>
<sequence length="730" mass="80814">MGTEVQFKMFLPGYHFANDVNERAGNKSLLLSYDNSNMKNGNQFNGFSRWSKPDLQFRCEKEELRQIILTQESIFRHQINELHRLYKIQRDLMNEIKSKDLSRSLVPAGPFPSSLFSSSDKRKQHIHSFPSGFPNSGTIPASEEARGASKSKISGTLVRRTFDLELPADEYIIEEQKLQLSASTSADIVRSSKERLQRKNLSASSQASFHERELLNTLKTVQPTSDGSFFGQSLRGEMDPVSLLSDHHSSELQTSRKIFGVEFSHRNHNEPQLSLQRQAILGQVGNASSGSNLSFENSMRSPQVIEDEQLIRGIREAGSSYQMSTDSLLINFRQFVGMNKTKISIPHSLVQDSSSVTGTTDSKKRRVDGCSGNEKILGSYVGKFHSAGGVGSANINLMDDSISPESAAPDTKRGVEIEQFVEKNMNARGLSSREFLDLNVCPTEEDISSTICSETSHVKPFRGNIDLEVSVPEVNESPGEESTDSKQGSSVILDTKLGEDNDGLLSVAVETLVELSAISADKIIEPIFPDKSEDTQSETLQWFAEIITSSFSVDLETEPLDGGEDVPKGMDYFEFATLNLAEMKVEELSYKPSVSEEMQENLSLGRPQKGHARRGRQKKDFQKDVLPGLTSLSRNEVSEDLHTIEGMIKARGGASRTGPSQKNGASKGSKARGRTNKRNFTGNDPMNPQAVRRLPGVEEGTLMGWGKRARRPKRARCSAAIHSILPREVL</sequence>